<dbReference type="SUPFAM" id="SSF51905">
    <property type="entry name" value="FAD/NAD(P)-binding domain"/>
    <property type="match status" value="1"/>
</dbReference>
<dbReference type="PANTHER" id="PTHR47178">
    <property type="entry name" value="MONOOXYGENASE, FAD-BINDING"/>
    <property type="match status" value="1"/>
</dbReference>
<keyword evidence="5" id="KW-0503">Monooxygenase</keyword>
<evidence type="ECO:0000256" key="5">
    <source>
        <dbReference type="ARBA" id="ARBA00023033"/>
    </source>
</evidence>
<comment type="cofactor">
    <cofactor evidence="1">
        <name>FAD</name>
        <dbReference type="ChEBI" id="CHEBI:57692"/>
    </cofactor>
</comment>
<dbReference type="PRINTS" id="PR00420">
    <property type="entry name" value="RNGMNOXGNASE"/>
</dbReference>
<evidence type="ECO:0000256" key="2">
    <source>
        <dbReference type="ARBA" id="ARBA00022630"/>
    </source>
</evidence>
<dbReference type="EMBL" id="PXOA01000204">
    <property type="protein sequence ID" value="RFU78560.1"/>
    <property type="molecule type" value="Genomic_DNA"/>
</dbReference>
<name>A0A395NR38_TRIAR</name>
<dbReference type="STRING" id="490622.A0A395NR38"/>
<gene>
    <name evidence="7" type="ORF">TARUN_3654</name>
</gene>
<keyword evidence="4" id="KW-0560">Oxidoreductase</keyword>
<evidence type="ECO:0000313" key="8">
    <source>
        <dbReference type="Proteomes" id="UP000266272"/>
    </source>
</evidence>
<dbReference type="InterPro" id="IPR036188">
    <property type="entry name" value="FAD/NAD-bd_sf"/>
</dbReference>
<dbReference type="GO" id="GO:0004497">
    <property type="term" value="F:monooxygenase activity"/>
    <property type="evidence" value="ECO:0007669"/>
    <property type="project" value="UniProtKB-KW"/>
</dbReference>
<dbReference type="PANTHER" id="PTHR47178:SF1">
    <property type="entry name" value="FAD-BINDING DOMAIN-CONTAINING PROTEIN-RELATED"/>
    <property type="match status" value="1"/>
</dbReference>
<dbReference type="Pfam" id="PF01494">
    <property type="entry name" value="FAD_binding_3"/>
    <property type="match status" value="1"/>
</dbReference>
<dbReference type="Gene3D" id="3.50.50.60">
    <property type="entry name" value="FAD/NAD(P)-binding domain"/>
    <property type="match status" value="1"/>
</dbReference>
<protein>
    <submittedName>
        <fullName evidence="7">Fad dependent oxidoreductase</fullName>
    </submittedName>
</protein>
<dbReference type="Proteomes" id="UP000266272">
    <property type="component" value="Unassembled WGS sequence"/>
</dbReference>
<dbReference type="AlphaFoldDB" id="A0A395NR38"/>
<keyword evidence="3" id="KW-0274">FAD</keyword>
<keyword evidence="8" id="KW-1185">Reference proteome</keyword>
<comment type="caution">
    <text evidence="7">The sequence shown here is derived from an EMBL/GenBank/DDBJ whole genome shotgun (WGS) entry which is preliminary data.</text>
</comment>
<dbReference type="InterPro" id="IPR002938">
    <property type="entry name" value="FAD-bd"/>
</dbReference>
<dbReference type="OrthoDB" id="47494at2759"/>
<evidence type="ECO:0000256" key="4">
    <source>
        <dbReference type="ARBA" id="ARBA00023002"/>
    </source>
</evidence>
<keyword evidence="2" id="KW-0285">Flavoprotein</keyword>
<evidence type="ECO:0000256" key="3">
    <source>
        <dbReference type="ARBA" id="ARBA00022827"/>
    </source>
</evidence>
<proteinExistence type="predicted"/>
<evidence type="ECO:0000313" key="7">
    <source>
        <dbReference type="EMBL" id="RFU78560.1"/>
    </source>
</evidence>
<reference evidence="7 8" key="1">
    <citation type="journal article" date="2018" name="PLoS Pathog.">
        <title>Evolution of structural diversity of trichothecenes, a family of toxins produced by plant pathogenic and entomopathogenic fungi.</title>
        <authorList>
            <person name="Proctor R.H."/>
            <person name="McCormick S.P."/>
            <person name="Kim H.S."/>
            <person name="Cardoza R.E."/>
            <person name="Stanley A.M."/>
            <person name="Lindo L."/>
            <person name="Kelly A."/>
            <person name="Brown D.W."/>
            <person name="Lee T."/>
            <person name="Vaughan M.M."/>
            <person name="Alexander N.J."/>
            <person name="Busman M."/>
            <person name="Gutierrez S."/>
        </authorList>
    </citation>
    <scope>NUCLEOTIDE SEQUENCE [LARGE SCALE GENOMIC DNA]</scope>
    <source>
        <strain evidence="7 8">IBT 40837</strain>
    </source>
</reference>
<dbReference type="GO" id="GO:0071949">
    <property type="term" value="F:FAD binding"/>
    <property type="evidence" value="ECO:0007669"/>
    <property type="project" value="InterPro"/>
</dbReference>
<accession>A0A395NR38</accession>
<feature type="domain" description="FAD-binding" evidence="6">
    <location>
        <begin position="51"/>
        <end position="418"/>
    </location>
</feature>
<evidence type="ECO:0000259" key="6">
    <source>
        <dbReference type="Pfam" id="PF01494"/>
    </source>
</evidence>
<sequence length="450" mass="50178">MGRHAPKSRADLSHRLLTGPNFSFCIHQVTAEANRDSNLAALFEMTVNDKPVLIIGAGVVGLTLAHGLKKANIPFEIYERDENIDARGQGWAITLHWVLRYLAEIVDEETLAGIDGVQVDPETGRNDKGNFMFINLKTQETKFRIPPNVRRRVNREKLRKVLLKGVAEKVHWNKQLTDVAVSDDSSDSVKATFADGTTVEGRMLIGAEGSRSQTRKFLVPDAYQNYLLPVKMVGASVDFTLEQVKPLRQIDPLLFQGCHPETGVFLWVSMLETPEVNGSAGTADERYRVQIILSWLTKDRDVAVPESNPERIALMKSLAAGFHPDLYNTVHAIPESSPTLHLTLQDWPCQDWDNRDGRVTLVGDAAHAMVMYRGEAGNHGILDAWHLLREIKAIYAGEKTRAEAVGDYEKEMKDRVTPAVLLSRQACLDAHDYDGLNENSAVLKKRAINA</sequence>
<evidence type="ECO:0000256" key="1">
    <source>
        <dbReference type="ARBA" id="ARBA00001974"/>
    </source>
</evidence>
<organism evidence="7 8">
    <name type="scientific">Trichoderma arundinaceum</name>
    <dbReference type="NCBI Taxonomy" id="490622"/>
    <lineage>
        <taxon>Eukaryota</taxon>
        <taxon>Fungi</taxon>
        <taxon>Dikarya</taxon>
        <taxon>Ascomycota</taxon>
        <taxon>Pezizomycotina</taxon>
        <taxon>Sordariomycetes</taxon>
        <taxon>Hypocreomycetidae</taxon>
        <taxon>Hypocreales</taxon>
        <taxon>Hypocreaceae</taxon>
        <taxon>Trichoderma</taxon>
    </lineage>
</organism>